<protein>
    <submittedName>
        <fullName evidence="1">Uncharacterized protein</fullName>
    </submittedName>
</protein>
<keyword evidence="2" id="KW-1185">Reference proteome</keyword>
<proteinExistence type="predicted"/>
<dbReference type="RefSeq" id="WP_344806807.1">
    <property type="nucleotide sequence ID" value="NZ_BAABAB010000024.1"/>
</dbReference>
<dbReference type="Proteomes" id="UP001501490">
    <property type="component" value="Unassembled WGS sequence"/>
</dbReference>
<dbReference type="EMBL" id="BAABAB010000024">
    <property type="protein sequence ID" value="GAA3629227.1"/>
    <property type="molecule type" value="Genomic_DNA"/>
</dbReference>
<name>A0ABP7ACM4_9ACTN</name>
<gene>
    <name evidence="1" type="ORF">GCM10022236_34410</name>
</gene>
<organism evidence="1 2">
    <name type="scientific">Microlunatus ginsengisoli</name>
    <dbReference type="NCBI Taxonomy" id="363863"/>
    <lineage>
        <taxon>Bacteria</taxon>
        <taxon>Bacillati</taxon>
        <taxon>Actinomycetota</taxon>
        <taxon>Actinomycetes</taxon>
        <taxon>Propionibacteriales</taxon>
        <taxon>Propionibacteriaceae</taxon>
        <taxon>Microlunatus</taxon>
    </lineage>
</organism>
<reference evidence="2" key="1">
    <citation type="journal article" date="2019" name="Int. J. Syst. Evol. Microbiol.">
        <title>The Global Catalogue of Microorganisms (GCM) 10K type strain sequencing project: providing services to taxonomists for standard genome sequencing and annotation.</title>
        <authorList>
            <consortium name="The Broad Institute Genomics Platform"/>
            <consortium name="The Broad Institute Genome Sequencing Center for Infectious Disease"/>
            <person name="Wu L."/>
            <person name="Ma J."/>
        </authorList>
    </citation>
    <scope>NUCLEOTIDE SEQUENCE [LARGE SCALE GENOMIC DNA]</scope>
    <source>
        <strain evidence="2">JCM 16929</strain>
    </source>
</reference>
<comment type="caution">
    <text evidence="1">The sequence shown here is derived from an EMBL/GenBank/DDBJ whole genome shotgun (WGS) entry which is preliminary data.</text>
</comment>
<evidence type="ECO:0000313" key="2">
    <source>
        <dbReference type="Proteomes" id="UP001501490"/>
    </source>
</evidence>
<accession>A0ABP7ACM4</accession>
<sequence length="67" mass="7786">MRARQPRIAVYIDGWQKVLDGVEEIARTFVSQDPWSTELRAHTPFAGVLSQTTQQAVVRSFRRSQRR</sequence>
<evidence type="ECO:0000313" key="1">
    <source>
        <dbReference type="EMBL" id="GAA3629227.1"/>
    </source>
</evidence>